<dbReference type="AlphaFoldDB" id="A0A845AT37"/>
<organism evidence="7 8">
    <name type="scientific">Parerythrobacter jejuensis</name>
    <dbReference type="NCBI Taxonomy" id="795812"/>
    <lineage>
        <taxon>Bacteria</taxon>
        <taxon>Pseudomonadati</taxon>
        <taxon>Pseudomonadota</taxon>
        <taxon>Alphaproteobacteria</taxon>
        <taxon>Sphingomonadales</taxon>
        <taxon>Erythrobacteraceae</taxon>
        <taxon>Parerythrobacter</taxon>
    </lineage>
</organism>
<keyword evidence="4" id="KW-0472">Membrane</keyword>
<feature type="domain" description="TonB C-terminal" evidence="6">
    <location>
        <begin position="65"/>
        <end position="163"/>
    </location>
</feature>
<dbReference type="InterPro" id="IPR037682">
    <property type="entry name" value="TonB_C"/>
</dbReference>
<protein>
    <submittedName>
        <fullName evidence="7">TonB family protein</fullName>
    </submittedName>
</protein>
<dbReference type="OrthoDB" id="7585155at2"/>
<proteinExistence type="predicted"/>
<dbReference type="SUPFAM" id="SSF74653">
    <property type="entry name" value="TolA/TonB C-terminal domain"/>
    <property type="match status" value="1"/>
</dbReference>
<dbReference type="GO" id="GO:0016020">
    <property type="term" value="C:membrane"/>
    <property type="evidence" value="ECO:0007669"/>
    <property type="project" value="UniProtKB-SubCell"/>
</dbReference>
<comment type="subcellular location">
    <subcellularLocation>
        <location evidence="1">Membrane</location>
        <topology evidence="1">Single-pass membrane protein</topology>
    </subcellularLocation>
</comment>
<reference evidence="7 8" key="1">
    <citation type="submission" date="2019-12" db="EMBL/GenBank/DDBJ databases">
        <title>Genomic-based taxomic classification of the family Erythrobacteraceae.</title>
        <authorList>
            <person name="Xu L."/>
        </authorList>
    </citation>
    <scope>NUCLEOTIDE SEQUENCE [LARGE SCALE GENOMIC DNA]</scope>
    <source>
        <strain evidence="7 8">JCM 16677</strain>
    </source>
</reference>
<evidence type="ECO:0000259" key="6">
    <source>
        <dbReference type="PROSITE" id="PS52015"/>
    </source>
</evidence>
<feature type="region of interest" description="Disordered" evidence="5">
    <location>
        <begin position="41"/>
        <end position="67"/>
    </location>
</feature>
<name>A0A845AT37_9SPHN</name>
<evidence type="ECO:0000313" key="8">
    <source>
        <dbReference type="Proteomes" id="UP000446786"/>
    </source>
</evidence>
<evidence type="ECO:0000256" key="4">
    <source>
        <dbReference type="ARBA" id="ARBA00023136"/>
    </source>
</evidence>
<accession>A0A845AT37</accession>
<dbReference type="NCBIfam" id="TIGR01352">
    <property type="entry name" value="tonB_Cterm"/>
    <property type="match status" value="1"/>
</dbReference>
<evidence type="ECO:0000256" key="3">
    <source>
        <dbReference type="ARBA" id="ARBA00022989"/>
    </source>
</evidence>
<keyword evidence="3" id="KW-1133">Transmembrane helix</keyword>
<dbReference type="Proteomes" id="UP000446786">
    <property type="component" value="Unassembled WGS sequence"/>
</dbReference>
<dbReference type="Pfam" id="PF03544">
    <property type="entry name" value="TonB_C"/>
    <property type="match status" value="1"/>
</dbReference>
<sequence length="236" mass="25283">MIALLAALALQSTQEVAKPDSAGAAVDEAVEAAAEAVMETSPPSIVPRAPISLPAAPPRSGPADPYPDGNRYRWFQDVIYPADAYLAEAEGEVNYRLAVADDGSVEDCAITESSGSESLDDLTCNMLVERAKFEPAIDATGNPVSGTYEGSRSWRFRKHDLNQTTIAIVAEVDAKGQTTSCRLEKLEGIPPKGFRNENPCRGLFRGSGPWRDANGEPQARKLTFTVSLAVEEPESD</sequence>
<comment type="caution">
    <text evidence="7">The sequence shown here is derived from an EMBL/GenBank/DDBJ whole genome shotgun (WGS) entry which is preliminary data.</text>
</comment>
<gene>
    <name evidence="7" type="ORF">GRI94_10065</name>
</gene>
<evidence type="ECO:0000256" key="1">
    <source>
        <dbReference type="ARBA" id="ARBA00004167"/>
    </source>
</evidence>
<dbReference type="PROSITE" id="PS52015">
    <property type="entry name" value="TONB_CTD"/>
    <property type="match status" value="1"/>
</dbReference>
<evidence type="ECO:0000256" key="2">
    <source>
        <dbReference type="ARBA" id="ARBA00022692"/>
    </source>
</evidence>
<dbReference type="GO" id="GO:0055085">
    <property type="term" value="P:transmembrane transport"/>
    <property type="evidence" value="ECO:0007669"/>
    <property type="project" value="InterPro"/>
</dbReference>
<dbReference type="EMBL" id="WTYE01000001">
    <property type="protein sequence ID" value="MXP32165.1"/>
    <property type="molecule type" value="Genomic_DNA"/>
</dbReference>
<dbReference type="InterPro" id="IPR006260">
    <property type="entry name" value="TonB/TolA_C"/>
</dbReference>
<dbReference type="Gene3D" id="3.30.1150.10">
    <property type="match status" value="1"/>
</dbReference>
<keyword evidence="2" id="KW-0812">Transmembrane</keyword>
<evidence type="ECO:0000313" key="7">
    <source>
        <dbReference type="EMBL" id="MXP32165.1"/>
    </source>
</evidence>
<evidence type="ECO:0000256" key="5">
    <source>
        <dbReference type="SAM" id="MobiDB-lite"/>
    </source>
</evidence>
<dbReference type="RefSeq" id="WP_160779532.1">
    <property type="nucleotide sequence ID" value="NZ_BAAAZF010000001.1"/>
</dbReference>
<keyword evidence="8" id="KW-1185">Reference proteome</keyword>